<dbReference type="InterPro" id="IPR036188">
    <property type="entry name" value="FAD/NAD-bd_sf"/>
</dbReference>
<evidence type="ECO:0000259" key="1">
    <source>
        <dbReference type="Pfam" id="PF07992"/>
    </source>
</evidence>
<gene>
    <name evidence="2" type="ORF">C7B46_18870</name>
</gene>
<dbReference type="InterPro" id="IPR052541">
    <property type="entry name" value="SQRD"/>
</dbReference>
<dbReference type="PANTHER" id="PTHR43755:SF1">
    <property type="entry name" value="FAD-DEPENDENT PYRIDINE NUCLEOTIDE-DISULPHIDE OXIDOREDUCTASE"/>
    <property type="match status" value="1"/>
</dbReference>
<comment type="caution">
    <text evidence="2">The sequence shown here is derived from an EMBL/GenBank/DDBJ whole genome shotgun (WGS) entry which is preliminary data.</text>
</comment>
<evidence type="ECO:0000313" key="2">
    <source>
        <dbReference type="EMBL" id="PSR28831.1"/>
    </source>
</evidence>
<accession>A0A2T2X2V8</accession>
<dbReference type="PANTHER" id="PTHR43755">
    <property type="match status" value="1"/>
</dbReference>
<feature type="domain" description="FAD/NAD(P)-binding" evidence="1">
    <location>
        <begin position="3"/>
        <end position="299"/>
    </location>
</feature>
<sequence length="385" mass="43121">MAEIIIAGSGFAGLTTALQLKRHLGNRTDHHILVIAKNDQFLYRPALIQVAFGTKSLSDIQFRLSPVYRRAGIEFFASEIVDIEPKTHTVVTRDRRFAYDKLVVALGEHLAYDEIPGLKEYGYTVCSQQGAQALADVLPRFTGGPAVVGWAQYAQTGGPSFEVALELHHYMKRRQLPGSISFVDPLPKFWAPAGEKASSYLERLFATLQIPRYGPVQIQEVSRDRVILADGRELPSQLTIITPPFRGQPAQSGLAAGQPRNWLETGKDMRSLRYPDIYVAGNATAFDGPKQGHTAMLQAEVAAHNLALDLLARPDERRQYDHEMSCVLDLGQGQGLFVRRSLWNTRHQVVKLGRRWPLAKSLLEYTFIHTPVFKQWGVPISRLTR</sequence>
<dbReference type="Pfam" id="PF07992">
    <property type="entry name" value="Pyr_redox_2"/>
    <property type="match status" value="1"/>
</dbReference>
<dbReference type="AlphaFoldDB" id="A0A2T2X2V8"/>
<dbReference type="GO" id="GO:0016491">
    <property type="term" value="F:oxidoreductase activity"/>
    <property type="evidence" value="ECO:0007669"/>
    <property type="project" value="InterPro"/>
</dbReference>
<dbReference type="InterPro" id="IPR023753">
    <property type="entry name" value="FAD/NAD-binding_dom"/>
</dbReference>
<protein>
    <submittedName>
        <fullName evidence="2">Sulfide-quinone oxidoreductase</fullName>
    </submittedName>
</protein>
<name>A0A2T2X2V8_9FIRM</name>
<dbReference type="Gene3D" id="3.50.50.100">
    <property type="match status" value="1"/>
</dbReference>
<proteinExistence type="predicted"/>
<organism evidence="2 3">
    <name type="scientific">Sulfobacillus benefaciens</name>
    <dbReference type="NCBI Taxonomy" id="453960"/>
    <lineage>
        <taxon>Bacteria</taxon>
        <taxon>Bacillati</taxon>
        <taxon>Bacillota</taxon>
        <taxon>Clostridia</taxon>
        <taxon>Eubacteriales</taxon>
        <taxon>Clostridiales Family XVII. Incertae Sedis</taxon>
        <taxon>Sulfobacillus</taxon>
    </lineage>
</organism>
<reference evidence="2 3" key="1">
    <citation type="journal article" date="2014" name="BMC Genomics">
        <title>Comparison of environmental and isolate Sulfobacillus genomes reveals diverse carbon, sulfur, nitrogen, and hydrogen metabolisms.</title>
        <authorList>
            <person name="Justice N.B."/>
            <person name="Norman A."/>
            <person name="Brown C.T."/>
            <person name="Singh A."/>
            <person name="Thomas B.C."/>
            <person name="Banfield J.F."/>
        </authorList>
    </citation>
    <scope>NUCLEOTIDE SEQUENCE [LARGE SCALE GENOMIC DNA]</scope>
    <source>
        <strain evidence="2">AMDSBA4</strain>
    </source>
</reference>
<dbReference type="Proteomes" id="UP000242972">
    <property type="component" value="Unassembled WGS sequence"/>
</dbReference>
<evidence type="ECO:0000313" key="3">
    <source>
        <dbReference type="Proteomes" id="UP000242972"/>
    </source>
</evidence>
<dbReference type="EMBL" id="PXYW01000094">
    <property type="protein sequence ID" value="PSR28831.1"/>
    <property type="molecule type" value="Genomic_DNA"/>
</dbReference>
<dbReference type="SUPFAM" id="SSF51905">
    <property type="entry name" value="FAD/NAD(P)-binding domain"/>
    <property type="match status" value="2"/>
</dbReference>